<dbReference type="AlphaFoldDB" id="A0A1Y6CHW7"/>
<dbReference type="Proteomes" id="UP000192907">
    <property type="component" value="Unassembled WGS sequence"/>
</dbReference>
<proteinExistence type="predicted"/>
<keyword evidence="2" id="KW-1185">Reference proteome</keyword>
<reference evidence="2" key="1">
    <citation type="submission" date="2017-04" db="EMBL/GenBank/DDBJ databases">
        <authorList>
            <person name="Varghese N."/>
            <person name="Submissions S."/>
        </authorList>
    </citation>
    <scope>NUCLEOTIDE SEQUENCE [LARGE SCALE GENOMIC DNA]</scope>
    <source>
        <strain evidence="2">RKEM611</strain>
    </source>
</reference>
<organism evidence="1 2">
    <name type="scientific">Pseudobacteriovorax antillogorgiicola</name>
    <dbReference type="NCBI Taxonomy" id="1513793"/>
    <lineage>
        <taxon>Bacteria</taxon>
        <taxon>Pseudomonadati</taxon>
        <taxon>Bdellovibrionota</taxon>
        <taxon>Oligoflexia</taxon>
        <taxon>Oligoflexales</taxon>
        <taxon>Pseudobacteriovoracaceae</taxon>
        <taxon>Pseudobacteriovorax</taxon>
    </lineage>
</organism>
<gene>
    <name evidence="1" type="ORF">SAMN06296036_12347</name>
</gene>
<dbReference type="PROSITE" id="PS51257">
    <property type="entry name" value="PROKAR_LIPOPROTEIN"/>
    <property type="match status" value="1"/>
</dbReference>
<evidence type="ECO:0000313" key="2">
    <source>
        <dbReference type="Proteomes" id="UP000192907"/>
    </source>
</evidence>
<accession>A0A1Y6CHW7</accession>
<sequence>MLIRSLIVILGFWLQACDQPDEPVAGAVSGLSGFWQGIIKTVSGSSEQVTDITLNLDSNETFTLTKIRTQDEATGTYDEFPQLRSLTLRVEASQVEELALAGGIRDFEYQLFDGELLLNSRDSIVRLKRPKEGDAEALNTVWQCLQDQLSWQLTFAGGQFVLYLENLDGASVFMKGGYSVESRDDDEAEQRIVLFVEDAQPVRAFDQLTGTMTYEDGFVVRIDLTPQKQSGETLGAMECMQLPSS</sequence>
<protein>
    <submittedName>
        <fullName evidence="1">Uncharacterized protein</fullName>
    </submittedName>
</protein>
<dbReference type="EMBL" id="FWZT01000023">
    <property type="protein sequence ID" value="SMF66629.1"/>
    <property type="molecule type" value="Genomic_DNA"/>
</dbReference>
<dbReference type="RefSeq" id="WP_132323625.1">
    <property type="nucleotide sequence ID" value="NZ_FWZT01000023.1"/>
</dbReference>
<evidence type="ECO:0000313" key="1">
    <source>
        <dbReference type="EMBL" id="SMF66629.1"/>
    </source>
</evidence>
<name>A0A1Y6CHW7_9BACT</name>